<keyword evidence="2" id="KW-1003">Cell membrane</keyword>
<keyword evidence="6 9" id="KW-0472">Membrane</keyword>
<dbReference type="Ensembl" id="ENSPNAT00000035100.2">
    <property type="protein sequence ID" value="ENSPNAP00000028689.2"/>
    <property type="gene ID" value="ENSPNAG00000003138.2"/>
</dbReference>
<feature type="transmembrane region" description="Helical" evidence="9">
    <location>
        <begin position="125"/>
        <end position="148"/>
    </location>
</feature>
<sequence length="327" mass="37325">MNSSCNCSIDDFKRSVFPTVYLMIFILGIAGHTVSIYVFFRVWKKKRSLTSINLFMVNLLVSDLMQVCSLPFRAFYFLSNSHWPFGSVACRLIFYVFYLNMYSSIYFLVALNIMRYLALVHPYRFLRLQNCCSGPLVCCLIWLFVALASSPLLLASTKTGAEKCLELTSGNATAIKTLIIINDTTLAVGFVLPLAIILWCSVFVVYRLLMPSPAQRTVRTSRKKACALVIISLGFYLICFLPYHILRTLFLHAELDVANNKECENSCQFIQWIRKAAVVSLCLGTANSCLDPILFFFVGENFRTFFAKIQTVSKCSFLFHFIHKWKC</sequence>
<keyword evidence="8" id="KW-0807">Transducer</keyword>
<dbReference type="STRING" id="42514.ENSPNAP00000028689"/>
<dbReference type="PRINTS" id="PR01157">
    <property type="entry name" value="P2YPURNOCPTR"/>
</dbReference>
<evidence type="ECO:0000256" key="7">
    <source>
        <dbReference type="ARBA" id="ARBA00023170"/>
    </source>
</evidence>
<feature type="transmembrane region" description="Helical" evidence="9">
    <location>
        <begin position="52"/>
        <end position="72"/>
    </location>
</feature>
<gene>
    <name evidence="11" type="primary">CYSLTR2</name>
</gene>
<dbReference type="OrthoDB" id="9990906at2759"/>
<keyword evidence="4 9" id="KW-1133">Transmembrane helix</keyword>
<proteinExistence type="predicted"/>
<evidence type="ECO:0000256" key="1">
    <source>
        <dbReference type="ARBA" id="ARBA00004651"/>
    </source>
</evidence>
<evidence type="ECO:0000313" key="11">
    <source>
        <dbReference type="Ensembl" id="ENSPNAP00000028689.2"/>
    </source>
</evidence>
<evidence type="ECO:0000313" key="12">
    <source>
        <dbReference type="Proteomes" id="UP001501920"/>
    </source>
</evidence>
<name>A0A3B4E099_PYGNA</name>
<evidence type="ECO:0000256" key="2">
    <source>
        <dbReference type="ARBA" id="ARBA00022475"/>
    </source>
</evidence>
<keyword evidence="5" id="KW-0297">G-protein coupled receptor</keyword>
<accession>A0A3B4E099</accession>
<evidence type="ECO:0000256" key="3">
    <source>
        <dbReference type="ARBA" id="ARBA00022692"/>
    </source>
</evidence>
<dbReference type="InterPro" id="IPR017452">
    <property type="entry name" value="GPCR_Rhodpsn_7TM"/>
</dbReference>
<dbReference type="AlphaFoldDB" id="A0A3B4E099"/>
<dbReference type="Pfam" id="PF00001">
    <property type="entry name" value="7tm_1"/>
    <property type="match status" value="1"/>
</dbReference>
<dbReference type="GO" id="GO:0004930">
    <property type="term" value="F:G protein-coupled receptor activity"/>
    <property type="evidence" value="ECO:0007669"/>
    <property type="project" value="UniProtKB-KW"/>
</dbReference>
<dbReference type="PROSITE" id="PS50262">
    <property type="entry name" value="G_PROTEIN_RECEP_F1_2"/>
    <property type="match status" value="1"/>
</dbReference>
<feature type="transmembrane region" description="Helical" evidence="9">
    <location>
        <begin position="226"/>
        <end position="246"/>
    </location>
</feature>
<evidence type="ECO:0000256" key="6">
    <source>
        <dbReference type="ARBA" id="ARBA00023136"/>
    </source>
</evidence>
<dbReference type="GeneTree" id="ENSGT01150000286937"/>
<evidence type="ECO:0000256" key="5">
    <source>
        <dbReference type="ARBA" id="ARBA00023040"/>
    </source>
</evidence>
<dbReference type="Proteomes" id="UP001501920">
    <property type="component" value="Chromosome 16"/>
</dbReference>
<dbReference type="Gene3D" id="1.20.1070.10">
    <property type="entry name" value="Rhodopsin 7-helix transmembrane proteins"/>
    <property type="match status" value="1"/>
</dbReference>
<keyword evidence="7" id="KW-0675">Receptor</keyword>
<protein>
    <recommendedName>
        <fullName evidence="10">G-protein coupled receptors family 1 profile domain-containing protein</fullName>
    </recommendedName>
</protein>
<reference evidence="11" key="2">
    <citation type="submission" date="2025-08" db="UniProtKB">
        <authorList>
            <consortium name="Ensembl"/>
        </authorList>
    </citation>
    <scope>IDENTIFICATION</scope>
</reference>
<keyword evidence="12" id="KW-1185">Reference proteome</keyword>
<evidence type="ECO:0000259" key="10">
    <source>
        <dbReference type="PROSITE" id="PS50262"/>
    </source>
</evidence>
<dbReference type="InterPro" id="IPR000276">
    <property type="entry name" value="GPCR_Rhodpsn"/>
</dbReference>
<dbReference type="PANTHER" id="PTHR24231">
    <property type="entry name" value="PURINOCEPTOR-RELATED G-PROTEIN COUPLED RECEPTOR"/>
    <property type="match status" value="1"/>
</dbReference>
<evidence type="ECO:0000256" key="9">
    <source>
        <dbReference type="SAM" id="Phobius"/>
    </source>
</evidence>
<feature type="domain" description="G-protein coupled receptors family 1 profile" evidence="10">
    <location>
        <begin position="31"/>
        <end position="295"/>
    </location>
</feature>
<feature type="transmembrane region" description="Helical" evidence="9">
    <location>
        <begin position="186"/>
        <end position="206"/>
    </location>
</feature>
<evidence type="ECO:0000256" key="8">
    <source>
        <dbReference type="ARBA" id="ARBA00023224"/>
    </source>
</evidence>
<dbReference type="PANTHER" id="PTHR24231:SF48">
    <property type="entry name" value="G-PROTEIN COUPLED RECEPTORS FAMILY 1 PROFILE DOMAIN-CONTAINING PROTEIN"/>
    <property type="match status" value="1"/>
</dbReference>
<dbReference type="PRINTS" id="PR00237">
    <property type="entry name" value="GPCRRHODOPSN"/>
</dbReference>
<comment type="subcellular location">
    <subcellularLocation>
        <location evidence="1">Cell membrane</location>
        <topology evidence="1">Multi-pass membrane protein</topology>
    </subcellularLocation>
</comment>
<evidence type="ECO:0000256" key="4">
    <source>
        <dbReference type="ARBA" id="ARBA00022989"/>
    </source>
</evidence>
<feature type="transmembrane region" description="Helical" evidence="9">
    <location>
        <begin position="20"/>
        <end position="40"/>
    </location>
</feature>
<dbReference type="OMA" id="FCTIIVC"/>
<reference evidence="11 12" key="1">
    <citation type="submission" date="2020-10" db="EMBL/GenBank/DDBJ databases">
        <title>Pygocentrus nattereri (red-bellied piranha) genome, fPygNat1, primary haplotype.</title>
        <authorList>
            <person name="Myers G."/>
            <person name="Meyer A."/>
            <person name="Karagic N."/>
            <person name="Pippel M."/>
            <person name="Winkler S."/>
            <person name="Tracey A."/>
            <person name="Wood J."/>
            <person name="Formenti G."/>
            <person name="Howe K."/>
            <person name="Fedrigo O."/>
            <person name="Jarvis E.D."/>
        </authorList>
    </citation>
    <scope>NUCLEOTIDE SEQUENCE [LARGE SCALE GENOMIC DNA]</scope>
</reference>
<reference evidence="11" key="3">
    <citation type="submission" date="2025-09" db="UniProtKB">
        <authorList>
            <consortium name="Ensembl"/>
        </authorList>
    </citation>
    <scope>IDENTIFICATION</scope>
</reference>
<dbReference type="GO" id="GO:0005886">
    <property type="term" value="C:plasma membrane"/>
    <property type="evidence" value="ECO:0007669"/>
    <property type="project" value="UniProtKB-SubCell"/>
</dbReference>
<feature type="transmembrane region" description="Helical" evidence="9">
    <location>
        <begin position="92"/>
        <end position="113"/>
    </location>
</feature>
<dbReference type="SUPFAM" id="SSF81321">
    <property type="entry name" value="Family A G protein-coupled receptor-like"/>
    <property type="match status" value="1"/>
</dbReference>
<organism evidence="11 12">
    <name type="scientific">Pygocentrus nattereri</name>
    <name type="common">Red-bellied piranha</name>
    <dbReference type="NCBI Taxonomy" id="42514"/>
    <lineage>
        <taxon>Eukaryota</taxon>
        <taxon>Metazoa</taxon>
        <taxon>Chordata</taxon>
        <taxon>Craniata</taxon>
        <taxon>Vertebrata</taxon>
        <taxon>Euteleostomi</taxon>
        <taxon>Actinopterygii</taxon>
        <taxon>Neopterygii</taxon>
        <taxon>Teleostei</taxon>
        <taxon>Ostariophysi</taxon>
        <taxon>Characiformes</taxon>
        <taxon>Characoidei</taxon>
        <taxon>Pygocentrus</taxon>
    </lineage>
</organism>
<keyword evidence="3 9" id="KW-0812">Transmembrane</keyword>